<proteinExistence type="predicted"/>
<evidence type="ECO:0000313" key="2">
    <source>
        <dbReference type="Proteomes" id="UP000095342"/>
    </source>
</evidence>
<evidence type="ECO:0008006" key="3">
    <source>
        <dbReference type="Google" id="ProtNLM"/>
    </source>
</evidence>
<dbReference type="AlphaFoldDB" id="A0A1D8K878"/>
<reference evidence="1 2" key="1">
    <citation type="submission" date="2016-09" db="EMBL/GenBank/DDBJ databases">
        <title>Acidihalobacter prosperus V6 (DSM14174).</title>
        <authorList>
            <person name="Khaleque H.N."/>
            <person name="Ramsay J.P."/>
            <person name="Murphy R.J.T."/>
            <person name="Kaksonen A.H."/>
            <person name="Boxall N.J."/>
            <person name="Watkin E.L.J."/>
        </authorList>
    </citation>
    <scope>NUCLEOTIDE SEQUENCE [LARGE SCALE GENOMIC DNA]</scope>
    <source>
        <strain evidence="1 2">V6</strain>
    </source>
</reference>
<dbReference type="EMBL" id="CP017448">
    <property type="protein sequence ID" value="AOV17169.1"/>
    <property type="molecule type" value="Genomic_DNA"/>
</dbReference>
<dbReference type="Proteomes" id="UP000095342">
    <property type="component" value="Chromosome"/>
</dbReference>
<accession>A0A1D8K878</accession>
<name>A0A1D8K878_9GAMM</name>
<gene>
    <name evidence="1" type="ORF">BJI67_08930</name>
</gene>
<evidence type="ECO:0000313" key="1">
    <source>
        <dbReference type="EMBL" id="AOV17169.1"/>
    </source>
</evidence>
<organism evidence="1 2">
    <name type="scientific">Acidihalobacter aeolianus</name>
    <dbReference type="NCBI Taxonomy" id="2792603"/>
    <lineage>
        <taxon>Bacteria</taxon>
        <taxon>Pseudomonadati</taxon>
        <taxon>Pseudomonadota</taxon>
        <taxon>Gammaproteobacteria</taxon>
        <taxon>Chromatiales</taxon>
        <taxon>Ectothiorhodospiraceae</taxon>
        <taxon>Acidihalobacter</taxon>
    </lineage>
</organism>
<dbReference type="Gene3D" id="3.30.70.260">
    <property type="match status" value="1"/>
</dbReference>
<dbReference type="KEGG" id="aaeo:BJI67_08930"/>
<sequence length="150" mass="16403">MSNTLRWVLRTRVEDRSGVLARISAVCAYWAVSLNLVQNSETERPGEVAILLGFSATERKAQLLLRHVARLDSVRQISLLRHDEPTLRAVATVQLAGGARPRCPGNVDIHPLDGKSGYLLIGPLHGVEECLSELRRSGLLHNAGRALVAL</sequence>
<keyword evidence="2" id="KW-1185">Reference proteome</keyword>
<protein>
    <recommendedName>
        <fullName evidence="3">ACT domain-containing protein</fullName>
    </recommendedName>
</protein>
<dbReference type="InterPro" id="IPR045865">
    <property type="entry name" value="ACT-like_dom_sf"/>
</dbReference>
<dbReference type="SUPFAM" id="SSF55021">
    <property type="entry name" value="ACT-like"/>
    <property type="match status" value="1"/>
</dbReference>
<dbReference type="RefSeq" id="WP_070072739.1">
    <property type="nucleotide sequence ID" value="NZ_CP017448.1"/>
</dbReference>